<dbReference type="SUPFAM" id="SSF54637">
    <property type="entry name" value="Thioesterase/thiol ester dehydrase-isomerase"/>
    <property type="match status" value="1"/>
</dbReference>
<gene>
    <name evidence="2" type="ORF">SGFS_017280</name>
</gene>
<sequence length="310" mass="33646">MPVSEQPLESQKLVAESVTPLDFPDLDARFRLKTATVVTSCMRLSYEEFARGIDVAAVRADGVITVISSVDFRRSPLALPVAGPLHHRVELSHCELSGHGLGSRLTRLGYESLHTFSAPPGTGDVRRYRELADPDPMPCASARIVFAMLRPKAAPTARMVSEPLEELRHLPVQPLSEPHPTAETLTAVPEDAVRTDAEREGVFGLHHTDVNQFVYTGEYVALMESHQTLLLSDAGIAAADHVTERVAVLFKAPFSAGDEYVVRSALHRSGDPDTPSTVAVIGVHRRTPEGIDPRPAVLGRVEGRTPPAQP</sequence>
<name>A0ABM7F3N3_9ACTN</name>
<feature type="region of interest" description="Disordered" evidence="1">
    <location>
        <begin position="289"/>
        <end position="310"/>
    </location>
</feature>
<evidence type="ECO:0000313" key="2">
    <source>
        <dbReference type="EMBL" id="BBC30434.1"/>
    </source>
</evidence>
<evidence type="ECO:0000256" key="1">
    <source>
        <dbReference type="SAM" id="MobiDB-lite"/>
    </source>
</evidence>
<protein>
    <submittedName>
        <fullName evidence="2">Uncharacterized protein</fullName>
    </submittedName>
</protein>
<dbReference type="RefSeq" id="WP_286249026.1">
    <property type="nucleotide sequence ID" value="NZ_AP018448.1"/>
</dbReference>
<keyword evidence="3" id="KW-1185">Reference proteome</keyword>
<dbReference type="EMBL" id="AP018448">
    <property type="protein sequence ID" value="BBC30434.1"/>
    <property type="molecule type" value="Genomic_DNA"/>
</dbReference>
<dbReference type="InterPro" id="IPR029069">
    <property type="entry name" value="HotDog_dom_sf"/>
</dbReference>
<organism evidence="2 3">
    <name type="scientific">Streptomyces graminofaciens</name>
    <dbReference type="NCBI Taxonomy" id="68212"/>
    <lineage>
        <taxon>Bacteria</taxon>
        <taxon>Bacillati</taxon>
        <taxon>Actinomycetota</taxon>
        <taxon>Actinomycetes</taxon>
        <taxon>Kitasatosporales</taxon>
        <taxon>Streptomycetaceae</taxon>
        <taxon>Streptomyces</taxon>
    </lineage>
</organism>
<evidence type="ECO:0000313" key="3">
    <source>
        <dbReference type="Proteomes" id="UP001321542"/>
    </source>
</evidence>
<accession>A0ABM7F3N3</accession>
<reference evidence="2 3" key="2">
    <citation type="journal article" date="2023" name="ChemBioChem">
        <title>Acyltransferase Domain Exchange between Two Independent Type I Polyketide Synthases in the Same Producer Strain of Macrolide Antibiotics.</title>
        <authorList>
            <person name="Kudo F."/>
            <person name="Kishikawa K."/>
            <person name="Tsuboi K."/>
            <person name="Kido T."/>
            <person name="Usui T."/>
            <person name="Hashimoto J."/>
            <person name="Shin-Ya K."/>
            <person name="Miyanaga A."/>
            <person name="Eguchi T."/>
        </authorList>
    </citation>
    <scope>NUCLEOTIDE SEQUENCE [LARGE SCALE GENOMIC DNA]</scope>
    <source>
        <strain evidence="2 3">A-8890</strain>
    </source>
</reference>
<reference evidence="2 3" key="1">
    <citation type="journal article" date="2010" name="ChemBioChem">
        <title>Cloning and characterization of the biosynthetic gene cluster of 16-membered macrolide antibiotic FD-891: involvement of a dual functional cytochrome P450 monooxygenase catalyzing epoxidation and hydroxylation.</title>
        <authorList>
            <person name="Kudo F."/>
            <person name="Motegi A."/>
            <person name="Mizoue K."/>
            <person name="Eguchi T."/>
        </authorList>
    </citation>
    <scope>NUCLEOTIDE SEQUENCE [LARGE SCALE GENOMIC DNA]</scope>
    <source>
        <strain evidence="2 3">A-8890</strain>
    </source>
</reference>
<proteinExistence type="predicted"/>
<dbReference type="Proteomes" id="UP001321542">
    <property type="component" value="Chromosome"/>
</dbReference>